<evidence type="ECO:0000256" key="5">
    <source>
        <dbReference type="SAM" id="MobiDB-lite"/>
    </source>
</evidence>
<dbReference type="EMBL" id="JAYDYQ010001087">
    <property type="protein sequence ID" value="KAK4490728.1"/>
    <property type="molecule type" value="Genomic_DNA"/>
</dbReference>
<evidence type="ECO:0000313" key="8">
    <source>
        <dbReference type="Proteomes" id="UP001291926"/>
    </source>
</evidence>
<feature type="region of interest" description="Disordered" evidence="5">
    <location>
        <begin position="1004"/>
        <end position="1033"/>
    </location>
</feature>
<feature type="region of interest" description="Disordered" evidence="5">
    <location>
        <begin position="195"/>
        <end position="225"/>
    </location>
</feature>
<dbReference type="InterPro" id="IPR012870">
    <property type="entry name" value="DUF1666"/>
</dbReference>
<dbReference type="Pfam" id="PF04000">
    <property type="entry name" value="Sas10_Utp3"/>
    <property type="match status" value="1"/>
</dbReference>
<keyword evidence="6" id="KW-0472">Membrane</keyword>
<keyword evidence="4" id="KW-0175">Coiled coil</keyword>
<name>A0ABR0DNC6_9LAMI</name>
<dbReference type="Gene3D" id="6.20.340.10">
    <property type="match status" value="1"/>
</dbReference>
<evidence type="ECO:0000256" key="4">
    <source>
        <dbReference type="SAM" id="Coils"/>
    </source>
</evidence>
<reference evidence="7 8" key="1">
    <citation type="journal article" date="2023" name="bioRxiv">
        <title>Genome report: Whole genome sequence and annotation of Penstemon davidsonii.</title>
        <authorList>
            <person name="Ostevik K.L."/>
            <person name="Alabady M."/>
            <person name="Zhang M."/>
            <person name="Rausher M.D."/>
        </authorList>
    </citation>
    <scope>NUCLEOTIDE SEQUENCE [LARGE SCALE GENOMIC DNA]</scope>
    <source>
        <strain evidence="7">DNT005</strain>
        <tissue evidence="7">Whole leaf</tissue>
    </source>
</reference>
<feature type="compositionally biased region" description="Acidic residues" evidence="5">
    <location>
        <begin position="204"/>
        <end position="214"/>
    </location>
</feature>
<evidence type="ECO:0008006" key="9">
    <source>
        <dbReference type="Google" id="ProtNLM"/>
    </source>
</evidence>
<keyword evidence="3" id="KW-0687">Ribonucleoprotein</keyword>
<feature type="transmembrane region" description="Helical" evidence="6">
    <location>
        <begin position="20"/>
        <end position="40"/>
    </location>
</feature>
<keyword evidence="6" id="KW-0812">Transmembrane</keyword>
<evidence type="ECO:0000256" key="6">
    <source>
        <dbReference type="SAM" id="Phobius"/>
    </source>
</evidence>
<feature type="region of interest" description="Disordered" evidence="5">
    <location>
        <begin position="667"/>
        <end position="716"/>
    </location>
</feature>
<evidence type="ECO:0000256" key="3">
    <source>
        <dbReference type="ARBA" id="ARBA00023274"/>
    </source>
</evidence>
<evidence type="ECO:0000256" key="2">
    <source>
        <dbReference type="ARBA" id="ARBA00022980"/>
    </source>
</evidence>
<dbReference type="PRINTS" id="PR01250">
    <property type="entry name" value="RIBOSOMALL34"/>
</dbReference>
<dbReference type="InterPro" id="IPR038562">
    <property type="entry name" value="Ribosomal_eL34_C_sf"/>
</dbReference>
<feature type="compositionally biased region" description="Polar residues" evidence="5">
    <location>
        <begin position="1011"/>
        <end position="1020"/>
    </location>
</feature>
<dbReference type="InterPro" id="IPR008195">
    <property type="entry name" value="Ribosomal_eL34"/>
</dbReference>
<dbReference type="Proteomes" id="UP001291926">
    <property type="component" value="Unassembled WGS sequence"/>
</dbReference>
<evidence type="ECO:0000256" key="1">
    <source>
        <dbReference type="ARBA" id="ARBA00009875"/>
    </source>
</evidence>
<dbReference type="PANTHER" id="PTHR46741">
    <property type="entry name" value="OS09G0413600 PROTEIN"/>
    <property type="match status" value="1"/>
</dbReference>
<dbReference type="Pfam" id="PF01199">
    <property type="entry name" value="Ribosomal_L34e"/>
    <property type="match status" value="1"/>
</dbReference>
<gene>
    <name evidence="7" type="ORF">RD792_001431</name>
</gene>
<proteinExistence type="inferred from homology"/>
<evidence type="ECO:0000313" key="7">
    <source>
        <dbReference type="EMBL" id="KAK4490728.1"/>
    </source>
</evidence>
<dbReference type="PANTHER" id="PTHR46741:SF2">
    <property type="entry name" value="RIBOSOMAL PROTEIN L34AE"/>
    <property type="match status" value="1"/>
</dbReference>
<accession>A0ABR0DNC6</accession>
<comment type="similarity">
    <text evidence="1">Belongs to the eukaryotic ribosomal protein eL34 family.</text>
</comment>
<feature type="compositionally biased region" description="Acidic residues" evidence="5">
    <location>
        <begin position="675"/>
        <end position="708"/>
    </location>
</feature>
<feature type="region of interest" description="Disordered" evidence="5">
    <location>
        <begin position="1155"/>
        <end position="1180"/>
    </location>
</feature>
<dbReference type="Pfam" id="PF07891">
    <property type="entry name" value="DUF1666"/>
    <property type="match status" value="1"/>
</dbReference>
<keyword evidence="8" id="KW-1185">Reference proteome</keyword>
<keyword evidence="6" id="KW-1133">Transmembrane helix</keyword>
<organism evidence="7 8">
    <name type="scientific">Penstemon davidsonii</name>
    <dbReference type="NCBI Taxonomy" id="160366"/>
    <lineage>
        <taxon>Eukaryota</taxon>
        <taxon>Viridiplantae</taxon>
        <taxon>Streptophyta</taxon>
        <taxon>Embryophyta</taxon>
        <taxon>Tracheophyta</taxon>
        <taxon>Spermatophyta</taxon>
        <taxon>Magnoliopsida</taxon>
        <taxon>eudicotyledons</taxon>
        <taxon>Gunneridae</taxon>
        <taxon>Pentapetalae</taxon>
        <taxon>asterids</taxon>
        <taxon>lamiids</taxon>
        <taxon>Lamiales</taxon>
        <taxon>Plantaginaceae</taxon>
        <taxon>Cheloneae</taxon>
        <taxon>Penstemon</taxon>
    </lineage>
</organism>
<feature type="region of interest" description="Disordered" evidence="5">
    <location>
        <begin position="264"/>
        <end position="286"/>
    </location>
</feature>
<protein>
    <recommendedName>
        <fullName evidence="9">60S ribosomal protein L34</fullName>
    </recommendedName>
</protein>
<feature type="coiled-coil region" evidence="4">
    <location>
        <begin position="859"/>
        <end position="886"/>
    </location>
</feature>
<sequence>MGSKNPRLLCQKIISLIHSVSLSLLFPLFSLISAYIFSFVKKNDKERDSLETESELLPDYTIEKDVTEFRGFEIINSDWEEEKTEVYLKFKFPGFEEFNEIHKGTGDPFASTSKHEFKSGKSFITPLVDELGSENGTECVEKGKEILVFNEEKNVKMEFIENSELEGTQEFLVESGLSEKNSLVTESENSLVDSYSDGFLSDGDFGEESEFDTDENGKMEDEFSENNFDDEESDIMELEEHSLQNPDELNTDFLSEKDFNEDVNKEMNNNVGNDSEKLKSNDESDCGDSNKLESLWEHQELIEQLKMELRKVRASGLPTILEESESPKIMDDLKPWKIDEQQDWMGEIHKFYKSYREKMRKFDILNYQKMYAMGFLQLKNPLTSMSNQKPEPPTLKSIVSQNLFLSKHKVHGSDPMKKLIKELEGDLEVVYVGHMCLSWEFLYWQHEKALDLWDSDPRGILRYNEVAGEFQQFQVLMQRFIEDEPFQGPRVPNYVKSRCVLRNLLQVPVIRDDNLKDRRKARKKDKDDEYVITSDMLVEIVEESIRIFWRFIRADKDCTVVASNGHKKVAELYDPEELKLLVEVRKNLQKKEKKLKDLLRSENCILRRFRKEEDSDQFAVRKQIIMGKKSGKYKKKESNIPVKKNAVDFNSDDEDIMNDEIDAFHKQRDVVPLNMDDDIEDSDEDNEQPVFDLEDDDQDDEDEDDDDEPPKGLAAKIVRTQKYLREKFGGVEDEELDDAEEEEEEKGIWGRKSDLYGGDVVYEPQTSDDEDAAAEEAEVLKLQSEKAKALSLEDYGLVDQDETEREPTFEDILDHGKPRANDSLDKVIKEDAGITYEIVKKDLNTLTKEEQMDVVYSSAPELVGLLSELNDALEQLENKVNPLLEKIGGRENAKKGEMNYVEVKQLLLQSFCQAITFYLLLKSEGYPVRDHPVVSRLVEIKTLLDKMKEMDENLPFDVEEFVKKDVGSESIMKLVEESAALESDSLTNGQMVSKSSAQNQIIEPIKEADDSNTLNIPKNNKSQRKSEDKQVGVQSMEMLKVRAALEEKLKQKGVYSSIAPKNAKVRENLQPVNRQLETFDDFDDEAMELDKVGNNNGDAGLSNSSRTSQLLNLRPNKRKMISGDDDLPKRDDIGERRRKHELRVLAGAGVKSFDGGEDDIGNLSSDGAAASVDGESDTDDSDVEFYKQVEKQHAAKLAAKSDKYSRTAEVVSSLPDEVADGKRHITNQIEKNRGLTRARKKLIKNPRKKYKLKHKKAEVRRKGQVRDIRKPTGHYGGEASGGKLVYQTTKKRASGPKCPVTGKRIQGIPHLRPTEYKRSRLPRNRRTVNRPYGGVLSGGAVRERIIRAFLVEEQKIVKKVLKIQKAKEKLASKS</sequence>
<comment type="caution">
    <text evidence="7">The sequence shown here is derived from an EMBL/GenBank/DDBJ whole genome shotgun (WGS) entry which is preliminary data.</text>
</comment>
<feature type="compositionally biased region" description="Basic and acidic residues" evidence="5">
    <location>
        <begin position="274"/>
        <end position="286"/>
    </location>
</feature>
<dbReference type="InterPro" id="IPR007146">
    <property type="entry name" value="Sas10/Utp3/C1D"/>
</dbReference>
<keyword evidence="2" id="KW-0689">Ribosomal protein</keyword>